<dbReference type="Proteomes" id="UP001156905">
    <property type="component" value="Unassembled WGS sequence"/>
</dbReference>
<sequence>MDRQTKATLWIAFIVITSYFVWFYLDCAMDEACHFVCEGNGRRGCHTQWTSDTGKP</sequence>
<reference evidence="3" key="1">
    <citation type="journal article" date="2019" name="Int. J. Syst. Evol. Microbiol.">
        <title>The Global Catalogue of Microorganisms (GCM) 10K type strain sequencing project: providing services to taxonomists for standard genome sequencing and annotation.</title>
        <authorList>
            <consortium name="The Broad Institute Genomics Platform"/>
            <consortium name="The Broad Institute Genome Sequencing Center for Infectious Disease"/>
            <person name="Wu L."/>
            <person name="Ma J."/>
        </authorList>
    </citation>
    <scope>NUCLEOTIDE SEQUENCE [LARGE SCALE GENOMIC DNA]</scope>
    <source>
        <strain evidence="3">NBRC 102520</strain>
    </source>
</reference>
<feature type="transmembrane region" description="Helical" evidence="1">
    <location>
        <begin position="7"/>
        <end position="25"/>
    </location>
</feature>
<proteinExistence type="predicted"/>
<comment type="caution">
    <text evidence="2">The sequence shown here is derived from an EMBL/GenBank/DDBJ whole genome shotgun (WGS) entry which is preliminary data.</text>
</comment>
<evidence type="ECO:0000313" key="3">
    <source>
        <dbReference type="Proteomes" id="UP001156905"/>
    </source>
</evidence>
<evidence type="ECO:0000256" key="1">
    <source>
        <dbReference type="SAM" id="Phobius"/>
    </source>
</evidence>
<organism evidence="2 3">
    <name type="scientific">Bradyrhizobium iriomotense</name>
    <dbReference type="NCBI Taxonomy" id="441950"/>
    <lineage>
        <taxon>Bacteria</taxon>
        <taxon>Pseudomonadati</taxon>
        <taxon>Pseudomonadota</taxon>
        <taxon>Alphaproteobacteria</taxon>
        <taxon>Hyphomicrobiales</taxon>
        <taxon>Nitrobacteraceae</taxon>
        <taxon>Bradyrhizobium</taxon>
    </lineage>
</organism>
<keyword evidence="1" id="KW-0472">Membrane</keyword>
<keyword evidence="3" id="KW-1185">Reference proteome</keyword>
<gene>
    <name evidence="2" type="ORF">GCM10007857_17180</name>
</gene>
<protein>
    <submittedName>
        <fullName evidence="2">Uncharacterized protein</fullName>
    </submittedName>
</protein>
<keyword evidence="1" id="KW-0812">Transmembrane</keyword>
<dbReference type="RefSeq" id="WP_284263680.1">
    <property type="nucleotide sequence ID" value="NZ_BSOW01000005.1"/>
</dbReference>
<keyword evidence="1" id="KW-1133">Transmembrane helix</keyword>
<evidence type="ECO:0000313" key="2">
    <source>
        <dbReference type="EMBL" id="GLR85008.1"/>
    </source>
</evidence>
<name>A0ABQ6ATX2_9BRAD</name>
<dbReference type="EMBL" id="BSOW01000005">
    <property type="protein sequence ID" value="GLR85008.1"/>
    <property type="molecule type" value="Genomic_DNA"/>
</dbReference>
<accession>A0ABQ6ATX2</accession>